<dbReference type="InterPro" id="IPR032710">
    <property type="entry name" value="NTF2-like_dom_sf"/>
</dbReference>
<accession>A0ABN2FQH9</accession>
<proteinExistence type="inferred from homology"/>
<dbReference type="PANTHER" id="PTHR33747:SF1">
    <property type="entry name" value="ADENYLATE CYCLASE-ASSOCIATED CAP C-TERMINAL DOMAIN-CONTAINING PROTEIN"/>
    <property type="match status" value="1"/>
</dbReference>
<evidence type="ECO:0000313" key="3">
    <source>
        <dbReference type="EMBL" id="GAA1656611.1"/>
    </source>
</evidence>
<comment type="caution">
    <text evidence="3">The sequence shown here is derived from an EMBL/GenBank/DDBJ whole genome shotgun (WGS) entry which is preliminary data.</text>
</comment>
<organism evidence="3 4">
    <name type="scientific">Fodinicola feengrottensis</name>
    <dbReference type="NCBI Taxonomy" id="435914"/>
    <lineage>
        <taxon>Bacteria</taxon>
        <taxon>Bacillati</taxon>
        <taxon>Actinomycetota</taxon>
        <taxon>Actinomycetes</taxon>
        <taxon>Mycobacteriales</taxon>
        <taxon>Fodinicola</taxon>
    </lineage>
</organism>
<dbReference type="InterPro" id="IPR023006">
    <property type="entry name" value="YchJ-like"/>
</dbReference>
<dbReference type="InterPro" id="IPR048469">
    <property type="entry name" value="YchJ-like_M"/>
</dbReference>
<dbReference type="Proteomes" id="UP001500618">
    <property type="component" value="Unassembled WGS sequence"/>
</dbReference>
<dbReference type="Gene3D" id="3.10.450.50">
    <property type="match status" value="1"/>
</dbReference>
<dbReference type="HAMAP" id="MF_00612">
    <property type="entry name" value="UPF0225"/>
    <property type="match status" value="1"/>
</dbReference>
<comment type="similarity">
    <text evidence="1">Belongs to the UPF0225 family.</text>
</comment>
<sequence length="138" mass="15303">MAVMSSRPKTRSPRRCPCGGMPPYDECCGPAHAGTSPAATAEALMRSRYCAFAMGDAAYLLRSWHPTTRPKALDLQQGPRWERLEIVATTGGGLLHVDGTVEFRAYYRTPDGSPGVMHEVSRFVREKGQWTYLDGHQF</sequence>
<reference evidence="3 4" key="1">
    <citation type="journal article" date="2019" name="Int. J. Syst. Evol. Microbiol.">
        <title>The Global Catalogue of Microorganisms (GCM) 10K type strain sequencing project: providing services to taxonomists for standard genome sequencing and annotation.</title>
        <authorList>
            <consortium name="The Broad Institute Genomics Platform"/>
            <consortium name="The Broad Institute Genome Sequencing Center for Infectious Disease"/>
            <person name="Wu L."/>
            <person name="Ma J."/>
        </authorList>
    </citation>
    <scope>NUCLEOTIDE SEQUENCE [LARGE SCALE GENOMIC DNA]</scope>
    <source>
        <strain evidence="3 4">JCM 14718</strain>
    </source>
</reference>
<feature type="domain" description="YchJ-like middle NTF2-like" evidence="2">
    <location>
        <begin position="40"/>
        <end position="135"/>
    </location>
</feature>
<evidence type="ECO:0000256" key="1">
    <source>
        <dbReference type="HAMAP-Rule" id="MF_00612"/>
    </source>
</evidence>
<protein>
    <recommendedName>
        <fullName evidence="1">UPF0225 protein GCM10009765_02590</fullName>
    </recommendedName>
</protein>
<dbReference type="EMBL" id="BAAANY010000001">
    <property type="protein sequence ID" value="GAA1656611.1"/>
    <property type="molecule type" value="Genomic_DNA"/>
</dbReference>
<keyword evidence="4" id="KW-1185">Reference proteome</keyword>
<dbReference type="Pfam" id="PF17775">
    <property type="entry name" value="YchJ_M-like"/>
    <property type="match status" value="1"/>
</dbReference>
<name>A0ABN2FQH9_9ACTN</name>
<evidence type="ECO:0000313" key="4">
    <source>
        <dbReference type="Proteomes" id="UP001500618"/>
    </source>
</evidence>
<dbReference type="PANTHER" id="PTHR33747">
    <property type="entry name" value="UPF0225 PROTEIN SCO1677"/>
    <property type="match status" value="1"/>
</dbReference>
<evidence type="ECO:0000259" key="2">
    <source>
        <dbReference type="Pfam" id="PF17775"/>
    </source>
</evidence>
<dbReference type="SUPFAM" id="SSF54427">
    <property type="entry name" value="NTF2-like"/>
    <property type="match status" value="1"/>
</dbReference>
<gene>
    <name evidence="3" type="ORF">GCM10009765_02590</name>
</gene>